<name>A0A6M3LFJ7_9ZZZZ</name>
<feature type="transmembrane region" description="Helical" evidence="1">
    <location>
        <begin position="29"/>
        <end position="46"/>
    </location>
</feature>
<gene>
    <name evidence="2" type="ORF">MM415B04349_0005</name>
</gene>
<accession>A0A6M3LFJ7</accession>
<reference evidence="2" key="1">
    <citation type="submission" date="2020-03" db="EMBL/GenBank/DDBJ databases">
        <title>The deep terrestrial virosphere.</title>
        <authorList>
            <person name="Holmfeldt K."/>
            <person name="Nilsson E."/>
            <person name="Simone D."/>
            <person name="Lopez-Fernandez M."/>
            <person name="Wu X."/>
            <person name="de Brujin I."/>
            <person name="Lundin D."/>
            <person name="Andersson A."/>
            <person name="Bertilsson S."/>
            <person name="Dopson M."/>
        </authorList>
    </citation>
    <scope>NUCLEOTIDE SEQUENCE</scope>
    <source>
        <strain evidence="2">MM415B04349</strain>
    </source>
</reference>
<evidence type="ECO:0000256" key="1">
    <source>
        <dbReference type="SAM" id="Phobius"/>
    </source>
</evidence>
<evidence type="ECO:0000313" key="2">
    <source>
        <dbReference type="EMBL" id="QJA93139.1"/>
    </source>
</evidence>
<organism evidence="2">
    <name type="scientific">viral metagenome</name>
    <dbReference type="NCBI Taxonomy" id="1070528"/>
    <lineage>
        <taxon>unclassified sequences</taxon>
        <taxon>metagenomes</taxon>
        <taxon>organismal metagenomes</taxon>
    </lineage>
</organism>
<keyword evidence="1" id="KW-0812">Transmembrane</keyword>
<dbReference type="AlphaFoldDB" id="A0A6M3LFJ7"/>
<feature type="transmembrane region" description="Helical" evidence="1">
    <location>
        <begin position="7"/>
        <end position="23"/>
    </location>
</feature>
<keyword evidence="1" id="KW-0472">Membrane</keyword>
<keyword evidence="1" id="KW-1133">Transmembrane helix</keyword>
<sequence>MKYISYMRILFGGCIISAGIAAYQQDISGAIMLSSLAVLWLIIIMGENDK</sequence>
<dbReference type="EMBL" id="MT143125">
    <property type="protein sequence ID" value="QJA93139.1"/>
    <property type="molecule type" value="Genomic_DNA"/>
</dbReference>
<proteinExistence type="predicted"/>
<protein>
    <submittedName>
        <fullName evidence="2">Uncharacterized protein</fullName>
    </submittedName>
</protein>